<protein>
    <submittedName>
        <fullName evidence="1">Uncharacterized protein</fullName>
    </submittedName>
</protein>
<dbReference type="Proteomes" id="UP000653730">
    <property type="component" value="Unassembled WGS sequence"/>
</dbReference>
<keyword evidence="2" id="KW-1185">Reference proteome</keyword>
<dbReference type="Gene3D" id="1.10.530.10">
    <property type="match status" value="1"/>
</dbReference>
<proteinExistence type="predicted"/>
<comment type="caution">
    <text evidence="1">The sequence shown here is derived from an EMBL/GenBank/DDBJ whole genome shotgun (WGS) entry which is preliminary data.</text>
</comment>
<evidence type="ECO:0000313" key="1">
    <source>
        <dbReference type="EMBL" id="MBC9795268.1"/>
    </source>
</evidence>
<gene>
    <name evidence="1" type="ORF">IBL28_04770</name>
</gene>
<dbReference type="InterPro" id="IPR023346">
    <property type="entry name" value="Lysozyme-like_dom_sf"/>
</dbReference>
<evidence type="ECO:0000313" key="2">
    <source>
        <dbReference type="Proteomes" id="UP000653730"/>
    </source>
</evidence>
<accession>A0A926JPW3</accession>
<dbReference type="EMBL" id="JACVDC010000008">
    <property type="protein sequence ID" value="MBC9795268.1"/>
    <property type="molecule type" value="Genomic_DNA"/>
</dbReference>
<name>A0A926JPW3_9FLAO</name>
<dbReference type="RefSeq" id="WP_187964422.1">
    <property type="nucleotide sequence ID" value="NZ_JACVDC010000008.1"/>
</dbReference>
<sequence length="411" mass="47578">MGRTLVIKSVEVAGRTFDFDEKLEVEVEPYECPHCKEEITLEQIKKTIGGTISSKQEENINAVLPYLNKYREDFGLDTCLRKAHFVAQIILECARFKTFAEYESYRYTSVIPGVFSNDTITFDQTIANSLEDYLTDIIKIEDKEGNIIPKTNAQLKQLLLDEEVQVIDKKFYAKYDGGEELLKEVNGEEEIKFKIILKNHGVFGVPLLSRAYAPYSGDKRELGNGDELTRDGWKFKGRGLKQLTGRNHYSKFKDFRDSNPFPEDNTGEIDFTAENDKNDLTEGNYLKLSENSMYATQSALYFWNKGSVYKGKYPKDLAEEDDVEGVSKAVNYYDTGGLPMRVKYYKKARKSDVFNLKRHFQLIYENGNEEQKRSVKRLLEKWRGKYKETTELLKKINEEEIIELKPLGLKK</sequence>
<organism evidence="1 2">
    <name type="scientific">Sinomicrobium weinanense</name>
    <dbReference type="NCBI Taxonomy" id="2842200"/>
    <lineage>
        <taxon>Bacteria</taxon>
        <taxon>Pseudomonadati</taxon>
        <taxon>Bacteroidota</taxon>
        <taxon>Flavobacteriia</taxon>
        <taxon>Flavobacteriales</taxon>
        <taxon>Flavobacteriaceae</taxon>
        <taxon>Sinomicrobium</taxon>
    </lineage>
</organism>
<dbReference type="SUPFAM" id="SSF53955">
    <property type="entry name" value="Lysozyme-like"/>
    <property type="match status" value="1"/>
</dbReference>
<dbReference type="AlphaFoldDB" id="A0A926JPW3"/>
<reference evidence="1 2" key="1">
    <citation type="submission" date="2020-09" db="EMBL/GenBank/DDBJ databases">
        <title>Sinomicrobium weinanense sp. nov., a halophilic bacteria isolated from saline-alkali soil.</title>
        <authorList>
            <person name="Wu P."/>
            <person name="Ren H."/>
            <person name="Mei Y."/>
            <person name="Liang Y."/>
            <person name="Chen Z."/>
        </authorList>
    </citation>
    <scope>NUCLEOTIDE SEQUENCE [LARGE SCALE GENOMIC DNA]</scope>
    <source>
        <strain evidence="1 2">FJxs</strain>
    </source>
</reference>